<protein>
    <submittedName>
        <fullName evidence="2">Uncharacterized protein</fullName>
    </submittedName>
</protein>
<dbReference type="EMBL" id="BPLR01014143">
    <property type="protein sequence ID" value="GIY66695.1"/>
    <property type="molecule type" value="Genomic_DNA"/>
</dbReference>
<reference evidence="2 3" key="1">
    <citation type="submission" date="2021-06" db="EMBL/GenBank/DDBJ databases">
        <title>Caerostris extrusa draft genome.</title>
        <authorList>
            <person name="Kono N."/>
            <person name="Arakawa K."/>
        </authorList>
    </citation>
    <scope>NUCLEOTIDE SEQUENCE [LARGE SCALE GENOMIC DNA]</scope>
</reference>
<dbReference type="AlphaFoldDB" id="A0AAV4V9R0"/>
<evidence type="ECO:0000313" key="2">
    <source>
        <dbReference type="EMBL" id="GIY66695.1"/>
    </source>
</evidence>
<keyword evidence="3" id="KW-1185">Reference proteome</keyword>
<dbReference type="Proteomes" id="UP001054945">
    <property type="component" value="Unassembled WGS sequence"/>
</dbReference>
<feature type="region of interest" description="Disordered" evidence="1">
    <location>
        <begin position="70"/>
        <end position="90"/>
    </location>
</feature>
<evidence type="ECO:0000313" key="3">
    <source>
        <dbReference type="Proteomes" id="UP001054945"/>
    </source>
</evidence>
<accession>A0AAV4V9R0</accession>
<sequence length="108" mass="12504">MHINAIFLFTMEKRRGLNQIREENRERRKEKIKDPVSPRVWEKGGSKFRDFVRHSHLLLASLLTSRFPPPPLHNYGGGQRGGERGDDDDTAVVLNPARFWGRLVLAEN</sequence>
<evidence type="ECO:0000256" key="1">
    <source>
        <dbReference type="SAM" id="MobiDB-lite"/>
    </source>
</evidence>
<comment type="caution">
    <text evidence="2">The sequence shown here is derived from an EMBL/GenBank/DDBJ whole genome shotgun (WGS) entry which is preliminary data.</text>
</comment>
<name>A0AAV4V9R0_CAEEX</name>
<organism evidence="2 3">
    <name type="scientific">Caerostris extrusa</name>
    <name type="common">Bark spider</name>
    <name type="synonym">Caerostris bankana</name>
    <dbReference type="NCBI Taxonomy" id="172846"/>
    <lineage>
        <taxon>Eukaryota</taxon>
        <taxon>Metazoa</taxon>
        <taxon>Ecdysozoa</taxon>
        <taxon>Arthropoda</taxon>
        <taxon>Chelicerata</taxon>
        <taxon>Arachnida</taxon>
        <taxon>Araneae</taxon>
        <taxon>Araneomorphae</taxon>
        <taxon>Entelegynae</taxon>
        <taxon>Araneoidea</taxon>
        <taxon>Araneidae</taxon>
        <taxon>Caerostris</taxon>
    </lineage>
</organism>
<gene>
    <name evidence="2" type="ORF">CEXT_654781</name>
</gene>
<proteinExistence type="predicted"/>